<reference evidence="2 3" key="1">
    <citation type="journal article" date="2019" name="Int. J. Syst. Evol. Microbiol.">
        <title>The Global Catalogue of Microorganisms (GCM) 10K type strain sequencing project: providing services to taxonomists for standard genome sequencing and annotation.</title>
        <authorList>
            <consortium name="The Broad Institute Genomics Platform"/>
            <consortium name="The Broad Institute Genome Sequencing Center for Infectious Disease"/>
            <person name="Wu L."/>
            <person name="Ma J."/>
        </authorList>
    </citation>
    <scope>NUCLEOTIDE SEQUENCE [LARGE SCALE GENOMIC DNA]</scope>
    <source>
        <strain evidence="2 3">JCM 4505</strain>
    </source>
</reference>
<accession>A0ABN0VD71</accession>
<dbReference type="Proteomes" id="UP001501867">
    <property type="component" value="Unassembled WGS sequence"/>
</dbReference>
<evidence type="ECO:0000256" key="1">
    <source>
        <dbReference type="SAM" id="MobiDB-lite"/>
    </source>
</evidence>
<feature type="region of interest" description="Disordered" evidence="1">
    <location>
        <begin position="89"/>
        <end position="108"/>
    </location>
</feature>
<name>A0ABN0VD71_9ACTN</name>
<sequence length="108" mass="12246">MENTAMEETEPEAYLMATSARTLDLLRAIEREMVERLGVGRAEAVARINRMWCGLDLSGEYDLILHEDEYYWALGIYFGDVPDWSPAADRSGWTPRPAPAAGSEYWTV</sequence>
<keyword evidence="3" id="KW-1185">Reference proteome</keyword>
<evidence type="ECO:0000313" key="2">
    <source>
        <dbReference type="EMBL" id="GAA0289001.1"/>
    </source>
</evidence>
<comment type="caution">
    <text evidence="2">The sequence shown here is derived from an EMBL/GenBank/DDBJ whole genome shotgun (WGS) entry which is preliminary data.</text>
</comment>
<gene>
    <name evidence="2" type="ORF">GCM10010302_29170</name>
</gene>
<proteinExistence type="predicted"/>
<evidence type="ECO:0000313" key="3">
    <source>
        <dbReference type="Proteomes" id="UP001501867"/>
    </source>
</evidence>
<protein>
    <submittedName>
        <fullName evidence="2">Uncharacterized protein</fullName>
    </submittedName>
</protein>
<dbReference type="EMBL" id="BAAABV010000015">
    <property type="protein sequence ID" value="GAA0289001.1"/>
    <property type="molecule type" value="Genomic_DNA"/>
</dbReference>
<organism evidence="2 3">
    <name type="scientific">Streptomyces polychromogenes</name>
    <dbReference type="NCBI Taxonomy" id="67342"/>
    <lineage>
        <taxon>Bacteria</taxon>
        <taxon>Bacillati</taxon>
        <taxon>Actinomycetota</taxon>
        <taxon>Actinomycetes</taxon>
        <taxon>Kitasatosporales</taxon>
        <taxon>Streptomycetaceae</taxon>
        <taxon>Streptomyces</taxon>
    </lineage>
</organism>